<dbReference type="Proteomes" id="UP001497522">
    <property type="component" value="Chromosome 17"/>
</dbReference>
<dbReference type="EMBL" id="OZ023718">
    <property type="protein sequence ID" value="CAK9867551.1"/>
    <property type="molecule type" value="Genomic_DNA"/>
</dbReference>
<keyword evidence="1" id="KW-0812">Transmembrane</keyword>
<feature type="transmembrane region" description="Helical" evidence="1">
    <location>
        <begin position="6"/>
        <end position="26"/>
    </location>
</feature>
<sequence>MDLTANSIKFVILVAIVNTIIGNIFFHNDEQLFNDNDTDNDTTLVKVIVKRATKKSKRKVNAMKLFIEQSNELTYKVIIKNVMHFELAMDHVSIDKSF</sequence>
<gene>
    <name evidence="2" type="ORF">CSSPJE1EN2_LOCUS10546</name>
</gene>
<evidence type="ECO:0000313" key="2">
    <source>
        <dbReference type="EMBL" id="CAK9867551.1"/>
    </source>
</evidence>
<evidence type="ECO:0000256" key="1">
    <source>
        <dbReference type="SAM" id="Phobius"/>
    </source>
</evidence>
<keyword evidence="1" id="KW-0472">Membrane</keyword>
<proteinExistence type="predicted"/>
<evidence type="ECO:0000313" key="3">
    <source>
        <dbReference type="Proteomes" id="UP001497522"/>
    </source>
</evidence>
<keyword evidence="1" id="KW-1133">Transmembrane helix</keyword>
<organism evidence="2 3">
    <name type="scientific">Sphagnum jensenii</name>
    <dbReference type="NCBI Taxonomy" id="128206"/>
    <lineage>
        <taxon>Eukaryota</taxon>
        <taxon>Viridiplantae</taxon>
        <taxon>Streptophyta</taxon>
        <taxon>Embryophyta</taxon>
        <taxon>Bryophyta</taxon>
        <taxon>Sphagnophytina</taxon>
        <taxon>Sphagnopsida</taxon>
        <taxon>Sphagnales</taxon>
        <taxon>Sphagnaceae</taxon>
        <taxon>Sphagnum</taxon>
    </lineage>
</organism>
<protein>
    <submittedName>
        <fullName evidence="2">Uncharacterized protein</fullName>
    </submittedName>
</protein>
<reference evidence="2" key="1">
    <citation type="submission" date="2024-03" db="EMBL/GenBank/DDBJ databases">
        <authorList>
            <consortium name="ELIXIR-Norway"/>
            <consortium name="Elixir Norway"/>
        </authorList>
    </citation>
    <scope>NUCLEOTIDE SEQUENCE</scope>
</reference>
<accession>A0ABP1AZ32</accession>
<name>A0ABP1AZ32_9BRYO</name>
<keyword evidence="3" id="KW-1185">Reference proteome</keyword>